<dbReference type="CDD" id="cd02511">
    <property type="entry name" value="Beta4Glucosyltransferase"/>
    <property type="match status" value="1"/>
</dbReference>
<accession>A0A0G0QMZ6</accession>
<keyword evidence="1" id="KW-1133">Transmembrane helix</keyword>
<dbReference type="InterPro" id="IPR029044">
    <property type="entry name" value="Nucleotide-diphossugar_trans"/>
</dbReference>
<dbReference type="Pfam" id="PF00535">
    <property type="entry name" value="Glycos_transf_2"/>
    <property type="match status" value="1"/>
</dbReference>
<dbReference type="STRING" id="1618550.UT39_C0003G0014"/>
<evidence type="ECO:0000313" key="3">
    <source>
        <dbReference type="EMBL" id="KKR11745.1"/>
    </source>
</evidence>
<name>A0A0G0QMZ6_9BACT</name>
<comment type="caution">
    <text evidence="3">The sequence shown here is derived from an EMBL/GenBank/DDBJ whole genome shotgun (WGS) entry which is preliminary data.</text>
</comment>
<evidence type="ECO:0000313" key="4">
    <source>
        <dbReference type="Proteomes" id="UP000034246"/>
    </source>
</evidence>
<gene>
    <name evidence="3" type="ORF">UT39_C0003G0014</name>
</gene>
<protein>
    <submittedName>
        <fullName evidence="3">Glycosyltransferase</fullName>
    </submittedName>
</protein>
<dbReference type="Proteomes" id="UP000034246">
    <property type="component" value="Unassembled WGS sequence"/>
</dbReference>
<keyword evidence="1" id="KW-0812">Transmembrane</keyword>
<evidence type="ECO:0000256" key="1">
    <source>
        <dbReference type="SAM" id="Phobius"/>
    </source>
</evidence>
<feature type="transmembrane region" description="Helical" evidence="1">
    <location>
        <begin position="229"/>
        <end position="247"/>
    </location>
</feature>
<dbReference type="GO" id="GO:0016740">
    <property type="term" value="F:transferase activity"/>
    <property type="evidence" value="ECO:0007669"/>
    <property type="project" value="UniProtKB-KW"/>
</dbReference>
<dbReference type="EMBL" id="LBWP01000003">
    <property type="protein sequence ID" value="KKR11745.1"/>
    <property type="molecule type" value="Genomic_DNA"/>
</dbReference>
<keyword evidence="3" id="KW-0808">Transferase</keyword>
<dbReference type="SUPFAM" id="SSF53448">
    <property type="entry name" value="Nucleotide-diphospho-sugar transferases"/>
    <property type="match status" value="1"/>
</dbReference>
<evidence type="ECO:0000259" key="2">
    <source>
        <dbReference type="Pfam" id="PF00535"/>
    </source>
</evidence>
<reference evidence="3 4" key="1">
    <citation type="journal article" date="2015" name="Nature">
        <title>rRNA introns, odd ribosomes, and small enigmatic genomes across a large radiation of phyla.</title>
        <authorList>
            <person name="Brown C.T."/>
            <person name="Hug L.A."/>
            <person name="Thomas B.C."/>
            <person name="Sharon I."/>
            <person name="Castelle C.J."/>
            <person name="Singh A."/>
            <person name="Wilkins M.J."/>
            <person name="Williams K.H."/>
            <person name="Banfield J.F."/>
        </authorList>
    </citation>
    <scope>NUCLEOTIDE SEQUENCE [LARGE SCALE GENOMIC DNA]</scope>
</reference>
<dbReference type="AlphaFoldDB" id="A0A0G0QMZ6"/>
<dbReference type="PANTHER" id="PTHR43630">
    <property type="entry name" value="POLY-BETA-1,6-N-ACETYL-D-GLUCOSAMINE SYNTHASE"/>
    <property type="match status" value="1"/>
</dbReference>
<dbReference type="InterPro" id="IPR001173">
    <property type="entry name" value="Glyco_trans_2-like"/>
</dbReference>
<dbReference type="Gene3D" id="3.90.550.10">
    <property type="entry name" value="Spore Coat Polysaccharide Biosynthesis Protein SpsA, Chain A"/>
    <property type="match status" value="1"/>
</dbReference>
<proteinExistence type="predicted"/>
<dbReference type="PANTHER" id="PTHR43630:SF2">
    <property type="entry name" value="GLYCOSYLTRANSFERASE"/>
    <property type="match status" value="1"/>
</dbReference>
<feature type="domain" description="Glycosyltransferase 2-like" evidence="2">
    <location>
        <begin position="5"/>
        <end position="131"/>
    </location>
</feature>
<sequence length="251" mass="29560">MARLTVTIITLNEEKDLPRCLESIKKLADEIVVVDSGSTDHTVDIARKYTAKVFKRKFDNYANQKNFAAQKASGVWILSLDADEEVESQLASEIASCINNKTLKYCAYSIPRKNIIFGKLIRHSRWQAELDRHVWLWKKGFGQWRGDVHEEVEVDGYVGKMNGAKIHHQYRTLKEFFAMMNRYSEFESEEIIRKGGNFSLFKMICIPKYNFLVRYFYRLGFLDGWRGFMLSYLMAIYHLIVWVKVWTKRKI</sequence>
<organism evidence="3 4">
    <name type="scientific">Candidatus Woesebacteria bacterium GW2011_GWA1_39_21</name>
    <dbReference type="NCBI Taxonomy" id="1618550"/>
    <lineage>
        <taxon>Bacteria</taxon>
        <taxon>Candidatus Woeseibacteriota</taxon>
    </lineage>
</organism>
<keyword evidence="1" id="KW-0472">Membrane</keyword>